<evidence type="ECO:0008006" key="4">
    <source>
        <dbReference type="Google" id="ProtNLM"/>
    </source>
</evidence>
<organism evidence="2 3">
    <name type="scientific">Acidobacterium capsulatum (strain ATCC 51196 / DSM 11244 / BCRC 80197 / JCM 7670 / NBRC 15755 / NCIMB 13165 / 161)</name>
    <dbReference type="NCBI Taxonomy" id="240015"/>
    <lineage>
        <taxon>Bacteria</taxon>
        <taxon>Pseudomonadati</taxon>
        <taxon>Acidobacteriota</taxon>
        <taxon>Terriglobia</taxon>
        <taxon>Terriglobales</taxon>
        <taxon>Acidobacteriaceae</taxon>
        <taxon>Acidobacterium</taxon>
    </lineage>
</organism>
<dbReference type="SUPFAM" id="SSF48452">
    <property type="entry name" value="TPR-like"/>
    <property type="match status" value="1"/>
</dbReference>
<evidence type="ECO:0000256" key="1">
    <source>
        <dbReference type="SAM" id="SignalP"/>
    </source>
</evidence>
<gene>
    <name evidence="2" type="ordered locus">ACP_2351</name>
</gene>
<sequence>MPVFSQPLRCLLLLLCLLGCGPLAAHADPVLEHGYGQMYNVNFAGAHQTFDAYIQAHPDDAMGPVSDAAAYLFAELDRLGILDLRLFADNSRFSHRKRPTPNPAVQQKFQARIDEANRLAAAALSKSPKDVSALLASTLADGLQSDYAALILKHDLDALRFSNRATALAQKTLAADPHCYDAYLAVGIENYLLGIKPAPVRWVLSWTGAQTNASAGVHELKLAAAHGHYLAPFARLLLAVADIRQKNYAGARNLLQGLSQEFPANPLYRREYQRIANK</sequence>
<evidence type="ECO:0000313" key="3">
    <source>
        <dbReference type="Proteomes" id="UP000002207"/>
    </source>
</evidence>
<dbReference type="OrthoDB" id="117149at2"/>
<accession>C1FAF3</accession>
<dbReference type="RefSeq" id="WP_015897441.1">
    <property type="nucleotide sequence ID" value="NC_012483.1"/>
</dbReference>
<keyword evidence="1" id="KW-0732">Signal</keyword>
<name>C1FAF3_ACIC5</name>
<dbReference type="KEGG" id="aca:ACP_2351"/>
<feature type="chain" id="PRO_5002909398" description="Lipoprotein" evidence="1">
    <location>
        <begin position="28"/>
        <end position="278"/>
    </location>
</feature>
<reference evidence="2 3" key="1">
    <citation type="journal article" date="2009" name="Appl. Environ. Microbiol.">
        <title>Three genomes from the phylum Acidobacteria provide insight into the lifestyles of these microorganisms in soils.</title>
        <authorList>
            <person name="Ward N.L."/>
            <person name="Challacombe J.F."/>
            <person name="Janssen P.H."/>
            <person name="Henrissat B."/>
            <person name="Coutinho P.M."/>
            <person name="Wu M."/>
            <person name="Xie G."/>
            <person name="Haft D.H."/>
            <person name="Sait M."/>
            <person name="Badger J."/>
            <person name="Barabote R.D."/>
            <person name="Bradley B."/>
            <person name="Brettin T.S."/>
            <person name="Brinkac L.M."/>
            <person name="Bruce D."/>
            <person name="Creasy T."/>
            <person name="Daugherty S.C."/>
            <person name="Davidsen T.M."/>
            <person name="DeBoy R.T."/>
            <person name="Detter J.C."/>
            <person name="Dodson R.J."/>
            <person name="Durkin A.S."/>
            <person name="Ganapathy A."/>
            <person name="Gwinn-Giglio M."/>
            <person name="Han C.S."/>
            <person name="Khouri H."/>
            <person name="Kiss H."/>
            <person name="Kothari S.P."/>
            <person name="Madupu R."/>
            <person name="Nelson K.E."/>
            <person name="Nelson W.C."/>
            <person name="Paulsen I."/>
            <person name="Penn K."/>
            <person name="Ren Q."/>
            <person name="Rosovitz M.J."/>
            <person name="Selengut J.D."/>
            <person name="Shrivastava S."/>
            <person name="Sullivan S.A."/>
            <person name="Tapia R."/>
            <person name="Thompson L.S."/>
            <person name="Watkins K.L."/>
            <person name="Yang Q."/>
            <person name="Yu C."/>
            <person name="Zafar N."/>
            <person name="Zhou L."/>
            <person name="Kuske C.R."/>
        </authorList>
    </citation>
    <scope>NUCLEOTIDE SEQUENCE [LARGE SCALE GENOMIC DNA]</scope>
    <source>
        <strain evidence="3">ATCC 51196 / DSM 11244 / BCRC 80197 / JCM 7670 / NBRC 15755 / NCIMB 13165 / 161</strain>
    </source>
</reference>
<keyword evidence="3" id="KW-1185">Reference proteome</keyword>
<proteinExistence type="predicted"/>
<dbReference type="EMBL" id="CP001472">
    <property type="protein sequence ID" value="ACO32766.1"/>
    <property type="molecule type" value="Genomic_DNA"/>
</dbReference>
<feature type="signal peptide" evidence="1">
    <location>
        <begin position="1"/>
        <end position="27"/>
    </location>
</feature>
<dbReference type="Proteomes" id="UP000002207">
    <property type="component" value="Chromosome"/>
</dbReference>
<protein>
    <recommendedName>
        <fullName evidence="4">Lipoprotein</fullName>
    </recommendedName>
</protein>
<dbReference type="HOGENOM" id="CLU_1007545_0_0_0"/>
<dbReference type="InParanoid" id="C1FAF3"/>
<evidence type="ECO:0000313" key="2">
    <source>
        <dbReference type="EMBL" id="ACO32766.1"/>
    </source>
</evidence>
<dbReference type="InterPro" id="IPR011990">
    <property type="entry name" value="TPR-like_helical_dom_sf"/>
</dbReference>
<dbReference type="AlphaFoldDB" id="C1FAF3"/>
<dbReference type="eggNOG" id="COG0457">
    <property type="taxonomic scope" value="Bacteria"/>
</dbReference>